<organism evidence="4 5">
    <name type="scientific">Wohlfahrtiimonas chitiniclastica</name>
    <dbReference type="NCBI Taxonomy" id="400946"/>
    <lineage>
        <taxon>Bacteria</taxon>
        <taxon>Pseudomonadati</taxon>
        <taxon>Pseudomonadota</taxon>
        <taxon>Gammaproteobacteria</taxon>
        <taxon>Cardiobacteriales</taxon>
        <taxon>Ignatzschineriaceae</taxon>
        <taxon>Wohlfahrtiimonas</taxon>
    </lineage>
</organism>
<dbReference type="Pfam" id="PF13086">
    <property type="entry name" value="AAA_11"/>
    <property type="match status" value="2"/>
</dbReference>
<feature type="domain" description="DNA2/NAM7 helicase helicase" evidence="2">
    <location>
        <begin position="817"/>
        <end position="976"/>
    </location>
</feature>
<evidence type="ECO:0000259" key="3">
    <source>
        <dbReference type="Pfam" id="PF13087"/>
    </source>
</evidence>
<feature type="domain" description="DNA2/NAM7 helicase helicase" evidence="2">
    <location>
        <begin position="416"/>
        <end position="596"/>
    </location>
</feature>
<feature type="coiled-coil region" evidence="1">
    <location>
        <begin position="564"/>
        <end position="598"/>
    </location>
</feature>
<evidence type="ECO:0000256" key="1">
    <source>
        <dbReference type="SAM" id="Coils"/>
    </source>
</evidence>
<dbReference type="Proteomes" id="UP000680020">
    <property type="component" value="Unassembled WGS sequence"/>
</dbReference>
<dbReference type="SUPFAM" id="SSF52540">
    <property type="entry name" value="P-loop containing nucleoside triphosphate hydrolases"/>
    <property type="match status" value="1"/>
</dbReference>
<evidence type="ECO:0000313" key="4">
    <source>
        <dbReference type="EMBL" id="MBS7825473.1"/>
    </source>
</evidence>
<dbReference type="PANTHER" id="PTHR10887">
    <property type="entry name" value="DNA2/NAM7 HELICASE FAMILY"/>
    <property type="match status" value="1"/>
</dbReference>
<proteinExistence type="predicted"/>
<keyword evidence="1" id="KW-0175">Coiled coil</keyword>
<dbReference type="InterPro" id="IPR047187">
    <property type="entry name" value="SF1_C_Upf1"/>
</dbReference>
<name>A0AB35C282_9GAMM</name>
<dbReference type="InterPro" id="IPR027417">
    <property type="entry name" value="P-loop_NTPase"/>
</dbReference>
<reference evidence="4" key="1">
    <citation type="submission" date="2021-03" db="EMBL/GenBank/DDBJ databases">
        <title>Identification and antibiotic profiling of Wohlfahrtiimonas chitiniclastica, an underestimated human pathogen.</title>
        <authorList>
            <person name="Kopf A."/>
            <person name="Bunk B."/>
            <person name="Coldewey S."/>
            <person name="Gunzer F."/>
            <person name="Riedel T."/>
            <person name="Schroettner P."/>
        </authorList>
    </citation>
    <scope>NUCLEOTIDE SEQUENCE</scope>
    <source>
        <strain evidence="4">DSM 100917</strain>
    </source>
</reference>
<dbReference type="RefSeq" id="WP_213404326.1">
    <property type="nucleotide sequence ID" value="NZ_JAGIBT010000016.1"/>
</dbReference>
<evidence type="ECO:0000259" key="2">
    <source>
        <dbReference type="Pfam" id="PF13086"/>
    </source>
</evidence>
<dbReference type="PANTHER" id="PTHR10887:SF495">
    <property type="entry name" value="HELICASE SENATAXIN ISOFORM X1-RELATED"/>
    <property type="match status" value="1"/>
</dbReference>
<accession>A0AB35C282</accession>
<feature type="domain" description="DNA2/NAM7 helicase-like C-terminal" evidence="3">
    <location>
        <begin position="1014"/>
        <end position="1228"/>
    </location>
</feature>
<dbReference type="Pfam" id="PF13087">
    <property type="entry name" value="AAA_12"/>
    <property type="match status" value="1"/>
</dbReference>
<dbReference type="InterPro" id="IPR041677">
    <property type="entry name" value="DNA2/NAM7_AAA_11"/>
</dbReference>
<dbReference type="InterPro" id="IPR041679">
    <property type="entry name" value="DNA2/NAM7-like_C"/>
</dbReference>
<sequence>MSATLFWKLSDRDNSNEIMQKNLSHIIKTRPALKNILNDPNDLVEQFLSLFFPELETACYVANLSLSDKSAQKINLAIRIPGHPIFSEFIDEHSSFAVIGYWNTKTSSPWFTPEKIMITHNDSEPTEYEHEISCHYFKLGENDYPPRGTENVLTEQLANDLPKISVLTNDRLKDWCAFLDFKKRLIKQKTVGLRYLKAKYDMSQEALKVLVIAENEEELYRCYRTFARQNLQLFDLQVSADPWIFTLPDNDSKKSKKPDFELGQIFSPKSGHKKGQRRGVELLTSTELSAEQSSFDKFLKDLPFKKPILAWLMVSLTEDWQNKLSKVDRETEDIDELFEHKELVEDLMAKIPSQGFVSFSLIGDLALVWRQENTIKNLKQNENCYAPYLSSYLFDITKAQLPVDLPRVDEWYNNDLNEAQKSAVVKMIAAPDLCLIQGPPGTGKTTVIAEAILQFAKQGQNVLLASQAHDAIDNALSRIKNRPELRAIRLAKESKGRRSKITEEGLLFSGEQALARHYDALSQYVDNQYLKGLRTQKEQIETLSAWAEKAHFLLLDDQRLQRSIQDLVVEIQNSKEKLQKASRQFQDAEEQYLAEQQKKEIINSLIQALTHRVNFPNEMILHHLFNDLASALCDLDHVGIQLPVTFNEYQFSQNTQLACLISLLDIFDYFSNNIHIIQEDIKKLSQMGSGKLESVDIKLQIDVLNQEIDDLANQMDHDDSSELIDLWKSKRKDRTKLQQSTNGLESEIYRRFKDHQIFIAIDDVEKIIEILKERLKIFEQVSLKINTALGHTISRLKTEDEQLVMNQPSDENLQHLDREIKMSVAKNDEYRQKISALKVRQVEHLSLQNFSESDGFERSLTDTLNHIDYLKKQLQEYSESLKDWLPLFNQWNDLLNQEDQSIQDWNLIGGHYTEHCNLVAMSCNEDSRTLSNANLDGFDVVIIDEVSKATPLELLLPLMRGRKAILVGDHRQLPPLFQEGQDSDLTFEDMVEGVENDVLLTKENFKRYEKLVTASLFKEMFEKAPDILKERLTVQFRMHPDIMKMINYFYEGQLKCGNADANRHHHITLKSKHNHLITEKDHVLWVDTSYSEKGMPIIDSDSMNKEEAHLIALTLMNINDQMKTAGYSKRKQYKVGVVSFYQSQCRAIRDAIRKMNSGKLKFEAIDVEINTVIRYQGKEKPIILISLVRNDGKAKETRRSSNANVARFEFINVAMSRAQNLLMVFGARNMLEMRDIKLPKMDEQGSEKKKVYKDIFERLDRDARICTTKEFIEACAQYK</sequence>
<comment type="caution">
    <text evidence="4">The sequence shown here is derived from an EMBL/GenBank/DDBJ whole genome shotgun (WGS) entry which is preliminary data.</text>
</comment>
<protein>
    <submittedName>
        <fullName evidence="4">AAA family ATPase</fullName>
    </submittedName>
</protein>
<dbReference type="CDD" id="cd17934">
    <property type="entry name" value="DEXXQc_Upf1-like"/>
    <property type="match status" value="1"/>
</dbReference>
<evidence type="ECO:0000313" key="5">
    <source>
        <dbReference type="Proteomes" id="UP000680020"/>
    </source>
</evidence>
<dbReference type="GO" id="GO:0004386">
    <property type="term" value="F:helicase activity"/>
    <property type="evidence" value="ECO:0007669"/>
    <property type="project" value="InterPro"/>
</dbReference>
<dbReference type="EMBL" id="JAGIBU010000015">
    <property type="protein sequence ID" value="MBS7825473.1"/>
    <property type="molecule type" value="Genomic_DNA"/>
</dbReference>
<gene>
    <name evidence="4" type="ORF">J7561_09720</name>
</gene>
<dbReference type="Gene3D" id="3.40.50.300">
    <property type="entry name" value="P-loop containing nucleotide triphosphate hydrolases"/>
    <property type="match status" value="3"/>
</dbReference>
<dbReference type="AlphaFoldDB" id="A0AB35C282"/>
<dbReference type="CDD" id="cd18808">
    <property type="entry name" value="SF1_C_Upf1"/>
    <property type="match status" value="1"/>
</dbReference>
<dbReference type="InterPro" id="IPR045055">
    <property type="entry name" value="DNA2/NAM7-like"/>
</dbReference>